<feature type="signal peptide" evidence="2">
    <location>
        <begin position="1"/>
        <end position="27"/>
    </location>
</feature>
<keyword evidence="4" id="KW-1185">Reference proteome</keyword>
<keyword evidence="2" id="KW-0732">Signal</keyword>
<evidence type="ECO:0000313" key="3">
    <source>
        <dbReference type="EMBL" id="BDY12656.1"/>
    </source>
</evidence>
<feature type="chain" id="PRO_5046649132" evidence="2">
    <location>
        <begin position="28"/>
        <end position="141"/>
    </location>
</feature>
<proteinExistence type="predicted"/>
<gene>
    <name evidence="3" type="ORF">HCR_09680</name>
</gene>
<reference evidence="3 4" key="1">
    <citation type="submission" date="2023-03" db="EMBL/GenBank/DDBJ databases">
        <title>Description of Hydrogenimonas sp. ISO32.</title>
        <authorList>
            <person name="Mino S."/>
            <person name="Fukazawa S."/>
            <person name="Sawabe T."/>
        </authorList>
    </citation>
    <scope>NUCLEOTIDE SEQUENCE [LARGE SCALE GENOMIC DNA]</scope>
    <source>
        <strain evidence="3 4">ISO32</strain>
    </source>
</reference>
<protein>
    <submittedName>
        <fullName evidence="3">Uncharacterized protein</fullName>
    </submittedName>
</protein>
<evidence type="ECO:0000256" key="1">
    <source>
        <dbReference type="SAM" id="MobiDB-lite"/>
    </source>
</evidence>
<dbReference type="EMBL" id="AP027370">
    <property type="protein sequence ID" value="BDY12656.1"/>
    <property type="molecule type" value="Genomic_DNA"/>
</dbReference>
<dbReference type="Proteomes" id="UP001321445">
    <property type="component" value="Chromosome"/>
</dbReference>
<evidence type="ECO:0000313" key="4">
    <source>
        <dbReference type="Proteomes" id="UP001321445"/>
    </source>
</evidence>
<feature type="region of interest" description="Disordered" evidence="1">
    <location>
        <begin position="115"/>
        <end position="141"/>
    </location>
</feature>
<accession>A0ABN6WUK9</accession>
<name>A0ABN6WUK9_9BACT</name>
<organism evidence="3 4">
    <name type="scientific">Hydrogenimonas cancrithermarum</name>
    <dbReference type="NCBI Taxonomy" id="2993563"/>
    <lineage>
        <taxon>Bacteria</taxon>
        <taxon>Pseudomonadati</taxon>
        <taxon>Campylobacterota</taxon>
        <taxon>Epsilonproteobacteria</taxon>
        <taxon>Campylobacterales</taxon>
        <taxon>Hydrogenimonadaceae</taxon>
        <taxon>Hydrogenimonas</taxon>
    </lineage>
</organism>
<evidence type="ECO:0000256" key="2">
    <source>
        <dbReference type="SAM" id="SignalP"/>
    </source>
</evidence>
<sequence length="141" mass="14564">MKKLYGWRRLKRMIAAGSVIAVTAAYAGPAAMFGVAYNIEGGDIGFTVKVLSNNEKNKVIAAGGATYYPWAPAKKFGLDASVGYLFDGVALTGGWDLLKNDFHTAVGYVNVVEDSDGSAPAADEGGSDGTPPPSEGTDGPT</sequence>
<dbReference type="RefSeq" id="WP_286337843.1">
    <property type="nucleotide sequence ID" value="NZ_AP027370.1"/>
</dbReference>